<dbReference type="GO" id="GO:0003677">
    <property type="term" value="F:DNA binding"/>
    <property type="evidence" value="ECO:0007669"/>
    <property type="project" value="InterPro"/>
</dbReference>
<dbReference type="NCBIfam" id="TIGR00426">
    <property type="entry name" value="competence protein ComEA helix-hairpin-helix repeat region"/>
    <property type="match status" value="1"/>
</dbReference>
<accession>S6AG00</accession>
<dbReference type="GO" id="GO:0015628">
    <property type="term" value="P:protein secretion by the type II secretion system"/>
    <property type="evidence" value="ECO:0007669"/>
    <property type="project" value="TreeGrafter"/>
</dbReference>
<dbReference type="GO" id="GO:0006281">
    <property type="term" value="P:DNA repair"/>
    <property type="evidence" value="ECO:0007669"/>
    <property type="project" value="InterPro"/>
</dbReference>
<feature type="domain" description="Helix-hairpin-helix DNA-binding motif class 1" evidence="2">
    <location>
        <begin position="61"/>
        <end position="80"/>
    </location>
</feature>
<evidence type="ECO:0000259" key="2">
    <source>
        <dbReference type="SMART" id="SM00278"/>
    </source>
</evidence>
<feature type="domain" description="Helix-hairpin-helix DNA-binding motif class 1" evidence="2">
    <location>
        <begin position="31"/>
        <end position="50"/>
    </location>
</feature>
<keyword evidence="1" id="KW-0732">Signal</keyword>
<dbReference type="OrthoDB" id="8687931at2"/>
<dbReference type="InterPro" id="IPR003583">
    <property type="entry name" value="Hlx-hairpin-Hlx_DNA-bd_motif"/>
</dbReference>
<proteinExistence type="predicted"/>
<evidence type="ECO:0000256" key="1">
    <source>
        <dbReference type="SAM" id="SignalP"/>
    </source>
</evidence>
<reference evidence="3 4" key="1">
    <citation type="journal article" date="2012" name="Appl. Environ. Microbiol.">
        <title>Draft genome sequence of a psychrotolerant sulfur-oxidizing bacterium, Sulfuricella denitrificans skB26, and proteomic insights into cold adaptation.</title>
        <authorList>
            <person name="Watanabe T."/>
            <person name="Kojima H."/>
            <person name="Fukui M."/>
        </authorList>
    </citation>
    <scope>NUCLEOTIDE SEQUENCE [LARGE SCALE GENOMIC DNA]</scope>
    <source>
        <strain evidence="4">skB26</strain>
    </source>
</reference>
<dbReference type="AlphaFoldDB" id="S6AG00"/>
<keyword evidence="4" id="KW-1185">Reference proteome</keyword>
<dbReference type="eggNOG" id="COG1555">
    <property type="taxonomic scope" value="Bacteria"/>
</dbReference>
<gene>
    <name evidence="3" type="ORF">SCD_n01042</name>
</gene>
<dbReference type="SUPFAM" id="SSF47781">
    <property type="entry name" value="RuvA domain 2-like"/>
    <property type="match status" value="1"/>
</dbReference>
<evidence type="ECO:0000313" key="4">
    <source>
        <dbReference type="Proteomes" id="UP000015559"/>
    </source>
</evidence>
<sequence length="103" mass="10781">MKKLFLILIACFAFATTAFAGPVNLNSATTAELEVLNGVGPVKAKAIMDYRVKNGPFKSVDDLEKVPGFGKKTVDKLRADLTVTSGAAPSKVAGKPKAAADKK</sequence>
<dbReference type="InterPro" id="IPR051675">
    <property type="entry name" value="Endo/Exo/Phosphatase_dom_1"/>
</dbReference>
<dbReference type="EMBL" id="AP013066">
    <property type="protein sequence ID" value="BAN34881.1"/>
    <property type="molecule type" value="Genomic_DNA"/>
</dbReference>
<dbReference type="KEGG" id="sdr:SCD_n01042"/>
<dbReference type="STRING" id="1163617.SCD_n01042"/>
<feature type="chain" id="PRO_5004535559" evidence="1">
    <location>
        <begin position="21"/>
        <end position="103"/>
    </location>
</feature>
<dbReference type="Proteomes" id="UP000015559">
    <property type="component" value="Chromosome"/>
</dbReference>
<name>S6AG00_SULDS</name>
<dbReference type="RefSeq" id="WP_009206169.1">
    <property type="nucleotide sequence ID" value="NC_022357.1"/>
</dbReference>
<evidence type="ECO:0000313" key="3">
    <source>
        <dbReference type="EMBL" id="BAN34881.1"/>
    </source>
</evidence>
<dbReference type="PANTHER" id="PTHR21180">
    <property type="entry name" value="ENDONUCLEASE/EXONUCLEASE/PHOSPHATASE FAMILY DOMAIN-CONTAINING PROTEIN 1"/>
    <property type="match status" value="1"/>
</dbReference>
<dbReference type="Gene3D" id="1.10.150.280">
    <property type="entry name" value="AF1531-like domain"/>
    <property type="match status" value="1"/>
</dbReference>
<dbReference type="InterPro" id="IPR010994">
    <property type="entry name" value="RuvA_2-like"/>
</dbReference>
<dbReference type="Pfam" id="PF12836">
    <property type="entry name" value="HHH_3"/>
    <property type="match status" value="1"/>
</dbReference>
<dbReference type="GO" id="GO:0015627">
    <property type="term" value="C:type II protein secretion system complex"/>
    <property type="evidence" value="ECO:0007669"/>
    <property type="project" value="TreeGrafter"/>
</dbReference>
<dbReference type="HOGENOM" id="CLU_052011_4_0_4"/>
<feature type="signal peptide" evidence="1">
    <location>
        <begin position="1"/>
        <end position="20"/>
    </location>
</feature>
<dbReference type="SMART" id="SM00278">
    <property type="entry name" value="HhH1"/>
    <property type="match status" value="2"/>
</dbReference>
<dbReference type="PANTHER" id="PTHR21180:SF32">
    <property type="entry name" value="ENDONUCLEASE_EXONUCLEASE_PHOSPHATASE FAMILY DOMAIN-CONTAINING PROTEIN 1"/>
    <property type="match status" value="1"/>
</dbReference>
<organism evidence="3 4">
    <name type="scientific">Sulfuricella denitrificans (strain DSM 22764 / NBRC 105220 / skB26)</name>
    <dbReference type="NCBI Taxonomy" id="1163617"/>
    <lineage>
        <taxon>Bacteria</taxon>
        <taxon>Pseudomonadati</taxon>
        <taxon>Pseudomonadota</taxon>
        <taxon>Betaproteobacteria</taxon>
        <taxon>Nitrosomonadales</taxon>
        <taxon>Sulfuricellaceae</taxon>
        <taxon>Sulfuricella</taxon>
    </lineage>
</organism>
<dbReference type="InterPro" id="IPR004509">
    <property type="entry name" value="Competence_ComEA_HhH"/>
</dbReference>
<protein>
    <submittedName>
        <fullName evidence="3">Competence protein ComEA</fullName>
    </submittedName>
</protein>